<dbReference type="RefSeq" id="XP_014173894.1">
    <property type="nucleotide sequence ID" value="XM_014318419.1"/>
</dbReference>
<dbReference type="GeneID" id="25974208"/>
<accession>F0XC40</accession>
<dbReference type="HOGENOM" id="CLU_1825485_0_0_1"/>
<organism evidence="3">
    <name type="scientific">Grosmannia clavigera (strain kw1407 / UAMH 11150)</name>
    <name type="common">Blue stain fungus</name>
    <name type="synonym">Graphiocladiella clavigera</name>
    <dbReference type="NCBI Taxonomy" id="655863"/>
    <lineage>
        <taxon>Eukaryota</taxon>
        <taxon>Fungi</taxon>
        <taxon>Dikarya</taxon>
        <taxon>Ascomycota</taxon>
        <taxon>Pezizomycotina</taxon>
        <taxon>Sordariomycetes</taxon>
        <taxon>Sordariomycetidae</taxon>
        <taxon>Ophiostomatales</taxon>
        <taxon>Ophiostomataceae</taxon>
        <taxon>Leptographium</taxon>
    </lineage>
</organism>
<keyword evidence="3" id="KW-1185">Reference proteome</keyword>
<dbReference type="Pfam" id="PF10235">
    <property type="entry name" value="Cript"/>
    <property type="match status" value="1"/>
</dbReference>
<proteinExistence type="predicted"/>
<feature type="compositionally biased region" description="Low complexity" evidence="1">
    <location>
        <begin position="68"/>
        <end position="82"/>
    </location>
</feature>
<sequence length="141" mass="14823">MAPAAQRIRADVSGICHLASDISATRYSRIRTRTSVLNNMVCSRCAKLVTGTTLATPGVKKRSELYHGSLGSSSSAGAKKASTLGQTGIGKSKLTSKSAKNPYAQYASSCDKCKTKVSQGHKYCHNVRISGVVLLAVGGWC</sequence>
<reference evidence="2 3" key="1">
    <citation type="journal article" date="2011" name="Proc. Natl. Acad. Sci. U.S.A.">
        <title>Genome and transcriptome analyses of the mountain pine beetle-fungal symbiont Grosmannia clavigera, a lodgepole pine pathogen.</title>
        <authorList>
            <person name="DiGuistini S."/>
            <person name="Wang Y."/>
            <person name="Liao N.Y."/>
            <person name="Taylor G."/>
            <person name="Tanguay P."/>
            <person name="Feau N."/>
            <person name="Henrissat B."/>
            <person name="Chan S.K."/>
            <person name="Hesse-Orce U."/>
            <person name="Alamouti S.M."/>
            <person name="Tsui C.K.M."/>
            <person name="Docking R.T."/>
            <person name="Levasseur A."/>
            <person name="Haridas S."/>
            <person name="Robertson G."/>
            <person name="Birol I."/>
            <person name="Holt R.A."/>
            <person name="Marra M.A."/>
            <person name="Hamelin R.C."/>
            <person name="Hirst M."/>
            <person name="Jones S.J.M."/>
            <person name="Bohlmann J."/>
            <person name="Breuil C."/>
        </authorList>
    </citation>
    <scope>NUCLEOTIDE SEQUENCE [LARGE SCALE GENOMIC DNA]</scope>
    <source>
        <strain evidence="3">kw1407 / UAMH 11150</strain>
    </source>
</reference>
<dbReference type="EMBL" id="GL629765">
    <property type="protein sequence ID" value="EFX04412.1"/>
    <property type="molecule type" value="Genomic_DNA"/>
</dbReference>
<dbReference type="STRING" id="655863.F0XC40"/>
<dbReference type="Proteomes" id="UP000007796">
    <property type="component" value="Unassembled WGS sequence"/>
</dbReference>
<protein>
    <submittedName>
        <fullName evidence="2">Cript family protein</fullName>
    </submittedName>
</protein>
<feature type="region of interest" description="Disordered" evidence="1">
    <location>
        <begin position="68"/>
        <end position="100"/>
    </location>
</feature>
<dbReference type="eggNOG" id="ENOG502SR0H">
    <property type="taxonomic scope" value="Eukaryota"/>
</dbReference>
<evidence type="ECO:0000313" key="2">
    <source>
        <dbReference type="EMBL" id="EFX04412.1"/>
    </source>
</evidence>
<evidence type="ECO:0000256" key="1">
    <source>
        <dbReference type="SAM" id="MobiDB-lite"/>
    </source>
</evidence>
<evidence type="ECO:0000313" key="3">
    <source>
        <dbReference type="Proteomes" id="UP000007796"/>
    </source>
</evidence>
<dbReference type="InParanoid" id="F0XC40"/>
<dbReference type="OrthoDB" id="147332at2759"/>
<name>F0XC40_GROCL</name>
<gene>
    <name evidence="2" type="ORF">CMQ_1340</name>
</gene>
<dbReference type="AlphaFoldDB" id="F0XC40"/>
<dbReference type="InterPro" id="IPR019367">
    <property type="entry name" value="PDZ-binding_CRIPT"/>
</dbReference>